<dbReference type="HAMAP" id="MF_01984">
    <property type="entry name" value="ubiX_pad"/>
    <property type="match status" value="1"/>
</dbReference>
<dbReference type="InterPro" id="IPR004507">
    <property type="entry name" value="UbiX-like"/>
</dbReference>
<keyword evidence="3 5" id="KW-0288">FMN</keyword>
<feature type="binding site" evidence="5">
    <location>
        <position position="37"/>
    </location>
    <ligand>
        <name>FMN</name>
        <dbReference type="ChEBI" id="CHEBI:58210"/>
    </ligand>
</feature>
<keyword evidence="4 5" id="KW-0808">Transferase</keyword>
<keyword evidence="8" id="KW-1185">Reference proteome</keyword>
<comment type="catalytic activity">
    <reaction evidence="5">
        <text>dimethylallyl phosphate + FMNH2 = prenylated FMNH2 + phosphate</text>
        <dbReference type="Rhea" id="RHEA:37743"/>
        <dbReference type="ChEBI" id="CHEBI:43474"/>
        <dbReference type="ChEBI" id="CHEBI:57618"/>
        <dbReference type="ChEBI" id="CHEBI:87467"/>
        <dbReference type="ChEBI" id="CHEBI:88052"/>
        <dbReference type="EC" id="2.5.1.129"/>
    </reaction>
</comment>
<organism evidence="7 8">
    <name type="scientific">Leucobacter allii</name>
    <dbReference type="NCBI Taxonomy" id="2932247"/>
    <lineage>
        <taxon>Bacteria</taxon>
        <taxon>Bacillati</taxon>
        <taxon>Actinomycetota</taxon>
        <taxon>Actinomycetes</taxon>
        <taxon>Micrococcales</taxon>
        <taxon>Microbacteriaceae</taxon>
        <taxon>Leucobacter</taxon>
    </lineage>
</organism>
<feature type="binding site" evidence="5">
    <location>
        <position position="123"/>
    </location>
    <ligand>
        <name>FMN</name>
        <dbReference type="ChEBI" id="CHEBI:58210"/>
    </ligand>
</feature>
<keyword evidence="2 5" id="KW-0285">Flavoprotein</keyword>
<dbReference type="Proteomes" id="UP000831786">
    <property type="component" value="Chromosome"/>
</dbReference>
<reference evidence="7 8" key="1">
    <citation type="submission" date="2022-04" db="EMBL/GenBank/DDBJ databases">
        <title>Leucobacter sp. isolated from rhizosphere of garlic.</title>
        <authorList>
            <person name="Won M."/>
            <person name="Lee C.-M."/>
            <person name="Woen H.-Y."/>
            <person name="Kwon S.-W."/>
        </authorList>
    </citation>
    <scope>NUCLEOTIDE SEQUENCE [LARGE SCALE GENOMIC DNA]</scope>
    <source>
        <strain evidence="7 8">H21R-40</strain>
    </source>
</reference>
<gene>
    <name evidence="5" type="primary">ubiX</name>
    <name evidence="7" type="ORF">MUN78_14425</name>
</gene>
<dbReference type="EMBL" id="CP095045">
    <property type="protein sequence ID" value="UOQ56845.1"/>
    <property type="molecule type" value="Genomic_DNA"/>
</dbReference>
<dbReference type="NCBIfam" id="TIGR00421">
    <property type="entry name" value="ubiX_pad"/>
    <property type="match status" value="1"/>
</dbReference>
<keyword evidence="1 5" id="KW-0637">Prenyltransferase</keyword>
<accession>A0ABY4FKR5</accession>
<name>A0ABY4FKR5_9MICO</name>
<feature type="domain" description="Flavoprotein" evidence="6">
    <location>
        <begin position="3"/>
        <end position="171"/>
    </location>
</feature>
<dbReference type="InterPro" id="IPR036551">
    <property type="entry name" value="Flavin_trans-like"/>
</dbReference>
<comment type="function">
    <text evidence="5">Flavin prenyltransferase that catalyzes the synthesis of the prenylated FMN cofactor (prenyl-FMN) for 4-hydroxy-3-polyprenylbenzoic acid decarboxylase UbiD. The prenyltransferase is metal-independent and links a dimethylallyl moiety from dimethylallyl monophosphate (DMAP) to the flavin N5 and C6 atoms of FMN.</text>
</comment>
<feature type="binding site" evidence="5">
    <location>
        <position position="169"/>
    </location>
    <ligand>
        <name>dimethylallyl phosphate</name>
        <dbReference type="ChEBI" id="CHEBI:88052"/>
    </ligand>
</feature>
<evidence type="ECO:0000256" key="2">
    <source>
        <dbReference type="ARBA" id="ARBA00022630"/>
    </source>
</evidence>
<evidence type="ECO:0000256" key="1">
    <source>
        <dbReference type="ARBA" id="ARBA00022602"/>
    </source>
</evidence>
<proteinExistence type="inferred from homology"/>
<protein>
    <recommendedName>
        <fullName evidence="5">Flavin prenyltransferase UbiX</fullName>
        <ecNumber evidence="5">2.5.1.129</ecNumber>
    </recommendedName>
</protein>
<dbReference type="Gene3D" id="3.40.50.1950">
    <property type="entry name" value="Flavin prenyltransferase-like"/>
    <property type="match status" value="1"/>
</dbReference>
<dbReference type="NCBIfam" id="NF004685">
    <property type="entry name" value="PRK06029.1"/>
    <property type="match status" value="1"/>
</dbReference>
<dbReference type="SUPFAM" id="SSF52507">
    <property type="entry name" value="Homo-oligomeric flavin-containing Cys decarboxylases, HFCD"/>
    <property type="match status" value="1"/>
</dbReference>
<feature type="binding site" evidence="5">
    <location>
        <begin position="88"/>
        <end position="91"/>
    </location>
    <ligand>
        <name>FMN</name>
        <dbReference type="ChEBI" id="CHEBI:58210"/>
    </ligand>
</feature>
<feature type="binding site" evidence="5">
    <location>
        <position position="153"/>
    </location>
    <ligand>
        <name>dimethylallyl phosphate</name>
        <dbReference type="ChEBI" id="CHEBI:88052"/>
    </ligand>
</feature>
<evidence type="ECO:0000256" key="3">
    <source>
        <dbReference type="ARBA" id="ARBA00022643"/>
    </source>
</evidence>
<dbReference type="Pfam" id="PF02441">
    <property type="entry name" value="Flavoprotein"/>
    <property type="match status" value="1"/>
</dbReference>
<dbReference type="EC" id="2.5.1.129" evidence="5"/>
<evidence type="ECO:0000313" key="7">
    <source>
        <dbReference type="EMBL" id="UOQ56845.1"/>
    </source>
</evidence>
<dbReference type="InterPro" id="IPR003382">
    <property type="entry name" value="Flavoprotein"/>
</dbReference>
<evidence type="ECO:0000256" key="5">
    <source>
        <dbReference type="HAMAP-Rule" id="MF_01984"/>
    </source>
</evidence>
<comment type="caution">
    <text evidence="5">Lacks conserved residue(s) required for the propagation of feature annotation.</text>
</comment>
<sequence>MRRLTIAITGASGAALGVEALRLAAAEPDIETHLVVTGAGLQTLHQETDLSFGELKGLADHVHKNHDLGGPLASGSYRCDAMIVAPCSVTTLSAIANSYDANLVVRAADVMLKERRPVVLLFRETPFHLGHIKLMEQVTMNGGIVMPPMPAFYLRPETIEEVVAQTVGRAFDLAGMPLDGTRRWSGVAVREERDDD</sequence>
<feature type="binding site" evidence="5">
    <location>
        <begin position="10"/>
        <end position="12"/>
    </location>
    <ligand>
        <name>FMN</name>
        <dbReference type="ChEBI" id="CHEBI:58210"/>
    </ligand>
</feature>
<evidence type="ECO:0000256" key="4">
    <source>
        <dbReference type="ARBA" id="ARBA00022679"/>
    </source>
</evidence>
<evidence type="ECO:0000313" key="8">
    <source>
        <dbReference type="Proteomes" id="UP000831786"/>
    </source>
</evidence>
<comment type="similarity">
    <text evidence="5">Belongs to the UbiX/PAD1 family.</text>
</comment>
<evidence type="ECO:0000259" key="6">
    <source>
        <dbReference type="Pfam" id="PF02441"/>
    </source>
</evidence>
<dbReference type="RefSeq" id="WP_244727334.1">
    <property type="nucleotide sequence ID" value="NZ_CP095045.1"/>
</dbReference>